<sequence length="966" mass="112718">MMEMDDATLLQMTKTRLSNLRLQESNLQKLALNCIVKNYRFYAKNEIQEQNLECLPKPLRNKVLEELSDQFLISEPCSTPGEMNVRVDIFKRLVNSRTLKINLTGFMFCHKNRINLHKLLKKLLAVLVDNAPNLEELTIKECGERERLNTKEMSVKLSQLRMLKSLKMPSHFTFESFFDLGKVCRNLPNLQIIWASVGCMHHVPDLQYLESRFPSLIVHHIKEFDHRPRFKELEFLLDEICCRNAKRLEIVQNRKSRLFFDGTINEDTITERTIYTGTPGQFRKVTIEMDERTREDTRAGKKYNRYYEEDWEHLTDCMVTVDEKKESQEDSRFNCVRFVDDATSFLRAIEFYQASCWQNVQTISVQYLTRLRSGGPLEMNLIAERCPNLERLIIRTGHCTINPGLNLSSLRDLEFGTSFSNQLPLSHILLAAPNLERVRLGVYEDHLPVNPLEATSMIVDGRILRKLQKLQIVFSEIELDPSCKMMEMDDATLLQMTKTRLSNLRLQVSNLQKFALKCIARNYRFYAKNQIQEQNLECLPKPLRNKVLEELSDHFLISEPCSTPGEMNVRVDIFKRLVNSRTLKIDLTGFMFCHKDRINLQKLLKKLLEVLVDNAPNLEELTIKECGKRELLNTKEMSVKFSQLRMLKSLKMPSHFTFESFNDLGKVCRNLPNLQIIWASVGCMHRVPNLQYLESCFPSLIVHYIKEFNNRTRFKQLEFLLDEICCRNAKRLEIVGKTKSRIFLEGINKDSDSITERTIYTGTPGQFRKVTIEMEEETREDTIVGKKYNRYYEEDWEHLTDCMVTVDEKKESQEDSRFNCVRFVDGGYYFRTALNVYQTPCWQNVQTISVENLTQFRSRPLEMSLIAERCPNLERLIIKAGYCTIYPELNLSSLRDLELETSLLDQLSSLSYLLLAAPNLERVRLGVYEGDLTVNPIVPTSMIVDGTILRNLQELKIVLRGIQLDP</sequence>
<dbReference type="GO" id="GO:0031146">
    <property type="term" value="P:SCF-dependent proteasomal ubiquitin-dependent protein catabolic process"/>
    <property type="evidence" value="ECO:0007669"/>
    <property type="project" value="TreeGrafter"/>
</dbReference>
<dbReference type="EMBL" id="CADEPI010000658">
    <property type="protein sequence ID" value="CAB3387971.1"/>
    <property type="molecule type" value="Genomic_DNA"/>
</dbReference>
<dbReference type="PANTHER" id="PTHR13318">
    <property type="entry name" value="PARTNER OF PAIRED, ISOFORM B-RELATED"/>
    <property type="match status" value="1"/>
</dbReference>
<name>A0A8S1E336_9INSE</name>
<feature type="non-terminal residue" evidence="1">
    <location>
        <position position="1"/>
    </location>
</feature>
<reference evidence="1 2" key="1">
    <citation type="submission" date="2020-04" db="EMBL/GenBank/DDBJ databases">
        <authorList>
            <person name="Alioto T."/>
            <person name="Alioto T."/>
            <person name="Gomez Garrido J."/>
        </authorList>
    </citation>
    <scope>NUCLEOTIDE SEQUENCE [LARGE SCALE GENOMIC DNA]</scope>
</reference>
<comment type="caution">
    <text evidence="1">The sequence shown here is derived from an EMBL/GenBank/DDBJ whole genome shotgun (WGS) entry which is preliminary data.</text>
</comment>
<proteinExistence type="predicted"/>
<evidence type="ECO:0000313" key="2">
    <source>
        <dbReference type="Proteomes" id="UP000494165"/>
    </source>
</evidence>
<evidence type="ECO:0000313" key="1">
    <source>
        <dbReference type="EMBL" id="CAB3387971.1"/>
    </source>
</evidence>
<keyword evidence="2" id="KW-1185">Reference proteome</keyword>
<dbReference type="Proteomes" id="UP000494165">
    <property type="component" value="Unassembled WGS sequence"/>
</dbReference>
<gene>
    <name evidence="1" type="ORF">CLODIP_2_CD02960</name>
</gene>
<dbReference type="GO" id="GO:0019005">
    <property type="term" value="C:SCF ubiquitin ligase complex"/>
    <property type="evidence" value="ECO:0007669"/>
    <property type="project" value="TreeGrafter"/>
</dbReference>
<accession>A0A8S1E336</accession>
<protein>
    <submittedName>
        <fullName evidence="1">Uncharacterized protein</fullName>
    </submittedName>
</protein>
<dbReference type="AlphaFoldDB" id="A0A8S1E336"/>
<organism evidence="1 2">
    <name type="scientific">Cloeon dipterum</name>
    <dbReference type="NCBI Taxonomy" id="197152"/>
    <lineage>
        <taxon>Eukaryota</taxon>
        <taxon>Metazoa</taxon>
        <taxon>Ecdysozoa</taxon>
        <taxon>Arthropoda</taxon>
        <taxon>Hexapoda</taxon>
        <taxon>Insecta</taxon>
        <taxon>Pterygota</taxon>
        <taxon>Palaeoptera</taxon>
        <taxon>Ephemeroptera</taxon>
        <taxon>Pisciforma</taxon>
        <taxon>Baetidae</taxon>
        <taxon>Cloeon</taxon>
    </lineage>
</organism>